<keyword evidence="4" id="KW-1185">Reference proteome</keyword>
<name>A0A2G5HUI9_CERBT</name>
<evidence type="ECO:0000313" key="3">
    <source>
        <dbReference type="Proteomes" id="UP000230605"/>
    </source>
</evidence>
<organism evidence="1 3">
    <name type="scientific">Cercospora beticola</name>
    <name type="common">Sugarbeet leaf spot fungus</name>
    <dbReference type="NCBI Taxonomy" id="122368"/>
    <lineage>
        <taxon>Eukaryota</taxon>
        <taxon>Fungi</taxon>
        <taxon>Dikarya</taxon>
        <taxon>Ascomycota</taxon>
        <taxon>Pezizomycotina</taxon>
        <taxon>Dothideomycetes</taxon>
        <taxon>Dothideomycetidae</taxon>
        <taxon>Mycosphaerellales</taxon>
        <taxon>Mycosphaerellaceae</taxon>
        <taxon>Cercospora</taxon>
    </lineage>
</organism>
<protein>
    <submittedName>
        <fullName evidence="1">Uncharacterized protein</fullName>
    </submittedName>
</protein>
<dbReference type="EMBL" id="CP134191">
    <property type="protein sequence ID" value="WPB07054.1"/>
    <property type="molecule type" value="Genomic_DNA"/>
</dbReference>
<accession>A0A2G5HUI9</accession>
<dbReference type="AlphaFoldDB" id="A0A2G5HUI9"/>
<dbReference type="OrthoDB" id="3650767at2759"/>
<evidence type="ECO:0000313" key="4">
    <source>
        <dbReference type="Proteomes" id="UP001302367"/>
    </source>
</evidence>
<dbReference type="EMBL" id="LKMD01000103">
    <property type="protein sequence ID" value="PIA96185.1"/>
    <property type="molecule type" value="Genomic_DNA"/>
</dbReference>
<dbReference type="Proteomes" id="UP001302367">
    <property type="component" value="Chromosome 8"/>
</dbReference>
<reference evidence="1 3" key="1">
    <citation type="submission" date="2015-10" db="EMBL/GenBank/DDBJ databases">
        <title>The cercosporin biosynthetic gene cluster was horizontally transferred to several fungal lineages and shown to be expanded in Cercospora beticola based on microsynteny with recipient genomes.</title>
        <authorList>
            <person name="De Jonge R."/>
            <person name="Ebert M.K."/>
            <person name="Suttle J.C."/>
            <person name="Jurick Ii W.M."/>
            <person name="Secor G.A."/>
            <person name="Thomma B.P."/>
            <person name="Van De Peer Y."/>
            <person name="Bolton M.D."/>
        </authorList>
    </citation>
    <scope>NUCLEOTIDE SEQUENCE [LARGE SCALE GENOMIC DNA]</scope>
    <source>
        <strain evidence="1 3">09-40</strain>
    </source>
</reference>
<evidence type="ECO:0000313" key="2">
    <source>
        <dbReference type="EMBL" id="WPB07054.1"/>
    </source>
</evidence>
<evidence type="ECO:0000313" key="1">
    <source>
        <dbReference type="EMBL" id="PIA96185.1"/>
    </source>
</evidence>
<sequence>MVSDARNNVTVTIFLALVLTSIWYTAGCWPYQAVAGPLSEDLVVSGDVSRSSSEGNRHEVALNQTSLIVLREDDNSNIVERGSRGSRRLAARFPAFEMPVDEASYPSASDFEKLKDVEKRVVIYEDEDDFSNYRVKLSPGRPHIKNKYVTEHILELQTIPLFLEALERGTTKEGGSMGDVQISASDLLKYWNTVSLPASVESIGSGDVNKRIPNDRIFQQLGSWAARSALLLADEEINAYKARIWQGVDPQAKTKFKAYVRAWIYDGEDPDPFLRAMRATRAVFSYMQQPDVKKKWEAIVNDVERELELIAEHIPAFKKILWGWDNFLPKFLADRSKKARHWILWGVDHVFAEIEEAQNDRRATMKDQNDVAEVLHALEESTDKGMELEFE</sequence>
<reference evidence="2 4" key="2">
    <citation type="submission" date="2023-09" db="EMBL/GenBank/DDBJ databases">
        <title>Complete-Gapless Cercospora beticola genome.</title>
        <authorList>
            <person name="Wyatt N.A."/>
            <person name="Spanner R.E."/>
            <person name="Bolton M.D."/>
        </authorList>
    </citation>
    <scope>NUCLEOTIDE SEQUENCE [LARGE SCALE GENOMIC DNA]</scope>
    <source>
        <strain evidence="2">Cb09-40</strain>
    </source>
</reference>
<dbReference type="Proteomes" id="UP000230605">
    <property type="component" value="Chromosome 8"/>
</dbReference>
<proteinExistence type="predicted"/>
<gene>
    <name evidence="1" type="ORF">CB0940_10340</name>
    <name evidence="2" type="ORF">RHO25_011714</name>
</gene>